<reference evidence="3 4" key="1">
    <citation type="submission" date="2018-01" db="EMBL/GenBank/DDBJ databases">
        <title>The whole genome sequencing and assembly of Paenibacillus chitinolyticus KCCM 41400 strain.</title>
        <authorList>
            <person name="Kim J.-Y."/>
            <person name="Park M.-K."/>
            <person name="Lee Y.-J."/>
            <person name="Yi H."/>
            <person name="Bahn Y.-S."/>
            <person name="Kim J.F."/>
            <person name="Lee D.-W."/>
        </authorList>
    </citation>
    <scope>NUCLEOTIDE SEQUENCE [LARGE SCALE GENOMIC DNA]</scope>
    <source>
        <strain evidence="3 4">KCCM 41400</strain>
    </source>
</reference>
<dbReference type="EMBL" id="JAMDMJ010000007">
    <property type="protein sequence ID" value="MCY9595324.1"/>
    <property type="molecule type" value="Genomic_DNA"/>
</dbReference>
<keyword evidence="5" id="KW-1185">Reference proteome</keyword>
<evidence type="ECO:0000256" key="1">
    <source>
        <dbReference type="SAM" id="Phobius"/>
    </source>
</evidence>
<evidence type="ECO:0000313" key="3">
    <source>
        <dbReference type="EMBL" id="QAV21202.1"/>
    </source>
</evidence>
<feature type="transmembrane region" description="Helical" evidence="1">
    <location>
        <begin position="59"/>
        <end position="77"/>
    </location>
</feature>
<dbReference type="Pfam" id="PF06182">
    <property type="entry name" value="ABC2_membrane_6"/>
    <property type="match status" value="1"/>
</dbReference>
<name>A0A410X3K5_9BACL</name>
<sequence>MYKAYVELIRIRFITMLAYRVNYYSGILVYALNIGSYYFLWKAIYGSQETLGGQTLGQMTTYIVVSWMSRAFYFNNLDREIANEIRDGSVAIQFIRPYNYVVYKMMQGLGEGLFRLLLFTTPGLVIVSLLFPVELPTDISLWLVYLLMLLFAFLINSQINIMTGLSAFFLENSEGMMRMKRVAVDLFSGLILPITMFPGWTAKLLEWLPFQAITYLPGSVITGKMTGSAVWQAVSIQVIWFVALLVPIAFMWHKARTRLFVQGG</sequence>
<evidence type="ECO:0000313" key="2">
    <source>
        <dbReference type="EMBL" id="MCY9595324.1"/>
    </source>
</evidence>
<dbReference type="Proteomes" id="UP001527202">
    <property type="component" value="Unassembled WGS sequence"/>
</dbReference>
<dbReference type="KEGG" id="pchi:PC41400_27460"/>
<organism evidence="3 4">
    <name type="scientific">Paenibacillus chitinolyticus</name>
    <dbReference type="NCBI Taxonomy" id="79263"/>
    <lineage>
        <taxon>Bacteria</taxon>
        <taxon>Bacillati</taxon>
        <taxon>Bacillota</taxon>
        <taxon>Bacilli</taxon>
        <taxon>Bacillales</taxon>
        <taxon>Paenibacillaceae</taxon>
        <taxon>Paenibacillus</taxon>
    </lineage>
</organism>
<dbReference type="EMBL" id="CP026520">
    <property type="protein sequence ID" value="QAV21202.1"/>
    <property type="molecule type" value="Genomic_DNA"/>
</dbReference>
<dbReference type="PANTHER" id="PTHR36832:SF1">
    <property type="entry name" value="SLR1174 PROTEIN"/>
    <property type="match status" value="1"/>
</dbReference>
<accession>A0A410X3K5</accession>
<evidence type="ECO:0000313" key="4">
    <source>
        <dbReference type="Proteomes" id="UP000288943"/>
    </source>
</evidence>
<evidence type="ECO:0000313" key="5">
    <source>
        <dbReference type="Proteomes" id="UP001527202"/>
    </source>
</evidence>
<protein>
    <submittedName>
        <fullName evidence="2">ABC-2 family transporter protein</fullName>
    </submittedName>
    <submittedName>
        <fullName evidence="3">Daunorubicin ABC transporter permease</fullName>
    </submittedName>
</protein>
<keyword evidence="1" id="KW-1133">Transmembrane helix</keyword>
<feature type="transmembrane region" description="Helical" evidence="1">
    <location>
        <begin position="139"/>
        <end position="170"/>
    </location>
</feature>
<feature type="transmembrane region" description="Helical" evidence="1">
    <location>
        <begin position="21"/>
        <end position="39"/>
    </location>
</feature>
<dbReference type="InterPro" id="IPR010390">
    <property type="entry name" value="ABC-2_transporter-like"/>
</dbReference>
<feature type="transmembrane region" description="Helical" evidence="1">
    <location>
        <begin position="229"/>
        <end position="252"/>
    </location>
</feature>
<gene>
    <name evidence="2" type="ORF">M5X16_05995</name>
    <name evidence="3" type="ORF">PC41400_27460</name>
</gene>
<proteinExistence type="predicted"/>
<feature type="transmembrane region" description="Helical" evidence="1">
    <location>
        <begin position="113"/>
        <end position="133"/>
    </location>
</feature>
<keyword evidence="1" id="KW-0812">Transmembrane</keyword>
<keyword evidence="1" id="KW-0472">Membrane</keyword>
<reference evidence="2 5" key="2">
    <citation type="submission" date="2022-05" db="EMBL/GenBank/DDBJ databases">
        <title>Genome Sequencing of Bee-Associated Microbes.</title>
        <authorList>
            <person name="Dunlap C."/>
        </authorList>
    </citation>
    <scope>NUCLEOTIDE SEQUENCE [LARGE SCALE GENOMIC DNA]</scope>
    <source>
        <strain evidence="2 5">NRRL B-23120</strain>
    </source>
</reference>
<feature type="transmembrane region" description="Helical" evidence="1">
    <location>
        <begin position="182"/>
        <end position="200"/>
    </location>
</feature>
<dbReference type="PANTHER" id="PTHR36832">
    <property type="entry name" value="SLR1174 PROTEIN-RELATED"/>
    <property type="match status" value="1"/>
</dbReference>
<dbReference type="RefSeq" id="WP_042234961.1">
    <property type="nucleotide sequence ID" value="NZ_CP026520.1"/>
</dbReference>
<dbReference type="AlphaFoldDB" id="A0A410X3K5"/>
<dbReference type="Proteomes" id="UP000288943">
    <property type="component" value="Chromosome"/>
</dbReference>
<dbReference type="OrthoDB" id="2027431at2"/>
<dbReference type="GeneID" id="95378530"/>